<keyword evidence="6 10" id="KW-0028">Amino-acid biosynthesis</keyword>
<dbReference type="SUPFAM" id="SSF110921">
    <property type="entry name" value="2-isopropylmalate synthase LeuA, allosteric (dimerisation) domain"/>
    <property type="match status" value="1"/>
</dbReference>
<evidence type="ECO:0000256" key="7">
    <source>
        <dbReference type="ARBA" id="ARBA00022679"/>
    </source>
</evidence>
<dbReference type="GO" id="GO:0000287">
    <property type="term" value="F:magnesium ion binding"/>
    <property type="evidence" value="ECO:0007669"/>
    <property type="project" value="UniProtKB-UniRule"/>
</dbReference>
<dbReference type="PROSITE" id="PS50991">
    <property type="entry name" value="PYR_CT"/>
    <property type="match status" value="1"/>
</dbReference>
<dbReference type="InterPro" id="IPR005668">
    <property type="entry name" value="IPM_Synthase"/>
</dbReference>
<dbReference type="PANTHER" id="PTHR46911:SF1">
    <property type="entry name" value="2-ISOPROPYLMALATE SYNTHASE"/>
    <property type="match status" value="1"/>
</dbReference>
<evidence type="ECO:0000313" key="12">
    <source>
        <dbReference type="EMBL" id="AUR51488.1"/>
    </source>
</evidence>
<accession>A0A2I7N4X3</accession>
<evidence type="ECO:0000313" key="13">
    <source>
        <dbReference type="Proteomes" id="UP000236655"/>
    </source>
</evidence>
<dbReference type="Proteomes" id="UP000236655">
    <property type="component" value="Chromosome"/>
</dbReference>
<dbReference type="InterPro" id="IPR039371">
    <property type="entry name" value="LeuA_N_DRE-TIM"/>
</dbReference>
<name>A0A2I7N4X3_9NEIS</name>
<sequence>MLKNPATKYQPAEQFYFPKRTWVNKTIEKAPSWLSTDLRDGNQSLFNPMSIDTKLKFYNELIRVGFKEIEVGFPAASEIDFKFVRKLIEENRIPDEVTIMVMTQARKDLIQKTVEAVKGCKQVIVHIYNATAKPWREIVFGMTKTEVLELIDTHVKYFKSLTDNIPSTKWIFQYSPETFSSTEPEFALDACNTAIRAWETSDTRPIIINLPSTVENTTPNVFADKIEWMSNNLDCRHNVILSVHPHNDRGTGIATAELALLAGAERIEGCLFGNGERCGNLDLATIALNLYTHGINPELDFSNINKIAKIVEECTQLPIHPRHPYVGDLVFTAFSGSHQDAIKKGFTYQQAQELWTVPYLPIDPADLGRTYESIIRVNSQSGKGGISYIMENNYGITMPRRMQIEFSSIVQNHADTSEMEISPDEIWRLFNQTYLDKPEKSLKYISHSFTDTGAIGIKLEVNGKEILVSGTGNGTMEAAVAALGNYLEIISYEEKSISSGTSAEAITMIECRSGSHGTSKFGVAKHQDIVTASIMALINATERLGLVTKIL</sequence>
<dbReference type="PANTHER" id="PTHR46911">
    <property type="match status" value="1"/>
</dbReference>
<dbReference type="AlphaFoldDB" id="A0A2I7N4X3"/>
<comment type="cofactor">
    <cofactor evidence="10">
        <name>Mg(2+)</name>
        <dbReference type="ChEBI" id="CHEBI:18420"/>
    </cofactor>
</comment>
<comment type="pathway">
    <text evidence="2 10">Amino-acid biosynthesis; L-leucine biosynthesis; L-leucine from 3-methyl-2-oxobutanoate: step 1/4.</text>
</comment>
<dbReference type="InterPro" id="IPR000891">
    <property type="entry name" value="PYR_CT"/>
</dbReference>
<comment type="function">
    <text evidence="10">Catalyzes the condensation of the acetyl group of acetyl-CoA with 3-methyl-2-oxobutanoate (2-ketoisovalerate) to form 3-carboxy-3-hydroxy-4-methylpentanoate (2-isopropylmalate).</text>
</comment>
<comment type="subunit">
    <text evidence="10">Homodimer.</text>
</comment>
<keyword evidence="8 10" id="KW-0479">Metal-binding</keyword>
<dbReference type="SMART" id="SM00917">
    <property type="entry name" value="LeuA_dimer"/>
    <property type="match status" value="1"/>
</dbReference>
<dbReference type="Pfam" id="PF08502">
    <property type="entry name" value="LeuA_dimer"/>
    <property type="match status" value="1"/>
</dbReference>
<evidence type="ECO:0000256" key="2">
    <source>
        <dbReference type="ARBA" id="ARBA00004689"/>
    </source>
</evidence>
<evidence type="ECO:0000256" key="1">
    <source>
        <dbReference type="ARBA" id="ARBA00000064"/>
    </source>
</evidence>
<dbReference type="PROSITE" id="PS00816">
    <property type="entry name" value="AIPM_HOMOCIT_SYNTH_2"/>
    <property type="match status" value="1"/>
</dbReference>
<feature type="binding site" evidence="10">
    <location>
        <position position="280"/>
    </location>
    <ligand>
        <name>Mg(2+)</name>
        <dbReference type="ChEBI" id="CHEBI:18420"/>
    </ligand>
</feature>
<dbReference type="GO" id="GO:0003852">
    <property type="term" value="F:2-isopropylmalate synthase activity"/>
    <property type="evidence" value="ECO:0007669"/>
    <property type="project" value="UniProtKB-UniRule"/>
</dbReference>
<evidence type="ECO:0000256" key="6">
    <source>
        <dbReference type="ARBA" id="ARBA00022605"/>
    </source>
</evidence>
<dbReference type="EC" id="2.3.3.13" evidence="4 10"/>
<dbReference type="SUPFAM" id="SSF51569">
    <property type="entry name" value="Aldolase"/>
    <property type="match status" value="1"/>
</dbReference>
<dbReference type="GO" id="GO:0005737">
    <property type="term" value="C:cytoplasm"/>
    <property type="evidence" value="ECO:0007669"/>
    <property type="project" value="UniProtKB-SubCell"/>
</dbReference>
<dbReference type="Gene3D" id="3.20.20.70">
    <property type="entry name" value="Aldolase class I"/>
    <property type="match status" value="1"/>
</dbReference>
<dbReference type="RefSeq" id="WP_102950787.1">
    <property type="nucleotide sequence ID" value="NZ_CP024847.1"/>
</dbReference>
<dbReference type="KEGG" id="nba:CUN60_04010"/>
<dbReference type="InterPro" id="IPR054692">
    <property type="entry name" value="LeuA-like_post-cat"/>
</dbReference>
<evidence type="ECO:0000256" key="5">
    <source>
        <dbReference type="ARBA" id="ARBA00022430"/>
    </source>
</evidence>
<dbReference type="OrthoDB" id="9803573at2"/>
<comment type="catalytic activity">
    <reaction evidence="1 10">
        <text>3-methyl-2-oxobutanoate + acetyl-CoA + H2O = (2S)-2-isopropylmalate + CoA + H(+)</text>
        <dbReference type="Rhea" id="RHEA:21524"/>
        <dbReference type="ChEBI" id="CHEBI:1178"/>
        <dbReference type="ChEBI" id="CHEBI:11851"/>
        <dbReference type="ChEBI" id="CHEBI:15377"/>
        <dbReference type="ChEBI" id="CHEBI:15378"/>
        <dbReference type="ChEBI" id="CHEBI:57287"/>
        <dbReference type="ChEBI" id="CHEBI:57288"/>
        <dbReference type="EC" id="2.3.3.13"/>
    </reaction>
</comment>
<dbReference type="PROSITE" id="PS00815">
    <property type="entry name" value="AIPM_HOMOCIT_SYNTH_1"/>
    <property type="match status" value="1"/>
</dbReference>
<feature type="binding site" evidence="10">
    <location>
        <position position="246"/>
    </location>
    <ligand>
        <name>Mg(2+)</name>
        <dbReference type="ChEBI" id="CHEBI:18420"/>
    </ligand>
</feature>
<reference evidence="13" key="1">
    <citation type="submission" date="2017-11" db="EMBL/GenBank/DDBJ databases">
        <authorList>
            <person name="Chan K.G."/>
            <person name="Lee L.S."/>
        </authorList>
    </citation>
    <scope>NUCLEOTIDE SEQUENCE [LARGE SCALE GENOMIC DNA]</scope>
    <source>
        <strain evidence="13">DSM 100970</strain>
    </source>
</reference>
<dbReference type="Pfam" id="PF00682">
    <property type="entry name" value="HMGL-like"/>
    <property type="match status" value="1"/>
</dbReference>
<dbReference type="InterPro" id="IPR013785">
    <property type="entry name" value="Aldolase_TIM"/>
</dbReference>
<feature type="binding site" evidence="10">
    <location>
        <position position="244"/>
    </location>
    <ligand>
        <name>Mg(2+)</name>
        <dbReference type="ChEBI" id="CHEBI:18420"/>
    </ligand>
</feature>
<dbReference type="Gene3D" id="3.30.160.270">
    <property type="match status" value="1"/>
</dbReference>
<evidence type="ECO:0000259" key="11">
    <source>
        <dbReference type="PROSITE" id="PS50991"/>
    </source>
</evidence>
<keyword evidence="5 10" id="KW-0432">Leucine biosynthesis</keyword>
<evidence type="ECO:0000256" key="10">
    <source>
        <dbReference type="HAMAP-Rule" id="MF_00572"/>
    </source>
</evidence>
<dbReference type="InterPro" id="IPR036230">
    <property type="entry name" value="LeuA_allosteric_dom_sf"/>
</dbReference>
<dbReference type="Pfam" id="PF22615">
    <property type="entry name" value="IPMS_D2"/>
    <property type="match status" value="1"/>
</dbReference>
<keyword evidence="10" id="KW-0460">Magnesium</keyword>
<dbReference type="EMBL" id="CP024847">
    <property type="protein sequence ID" value="AUR51488.1"/>
    <property type="molecule type" value="Genomic_DNA"/>
</dbReference>
<keyword evidence="10" id="KW-0963">Cytoplasm</keyword>
<evidence type="ECO:0000256" key="4">
    <source>
        <dbReference type="ARBA" id="ARBA00012973"/>
    </source>
</evidence>
<keyword evidence="13" id="KW-1185">Reference proteome</keyword>
<evidence type="ECO:0000256" key="3">
    <source>
        <dbReference type="ARBA" id="ARBA00009767"/>
    </source>
</evidence>
<proteinExistence type="inferred from homology"/>
<dbReference type="GO" id="GO:0009098">
    <property type="term" value="P:L-leucine biosynthetic process"/>
    <property type="evidence" value="ECO:0007669"/>
    <property type="project" value="UniProtKB-UniRule"/>
</dbReference>
<keyword evidence="7 10" id="KW-0808">Transferase</keyword>
<comment type="similarity">
    <text evidence="3 10">Belongs to the alpha-IPM synthase/homocitrate synthase family. LeuA type 2 subfamily.</text>
</comment>
<dbReference type="InterPro" id="IPR002034">
    <property type="entry name" value="AIPM/Hcit_synth_CS"/>
</dbReference>
<dbReference type="GO" id="GO:0003985">
    <property type="term" value="F:acetyl-CoA C-acetyltransferase activity"/>
    <property type="evidence" value="ECO:0007669"/>
    <property type="project" value="UniProtKB-UniRule"/>
</dbReference>
<feature type="domain" description="Pyruvate carboxyltransferase" evidence="11">
    <location>
        <begin position="31"/>
        <end position="305"/>
    </location>
</feature>
<dbReference type="NCBIfam" id="NF002991">
    <property type="entry name" value="PRK03739.1"/>
    <property type="match status" value="1"/>
</dbReference>
<dbReference type="HAMAP" id="MF_00572">
    <property type="entry name" value="LeuA_type2"/>
    <property type="match status" value="1"/>
</dbReference>
<comment type="subcellular location">
    <subcellularLocation>
        <location evidence="10">Cytoplasm</location>
    </subcellularLocation>
</comment>
<keyword evidence="9 10" id="KW-0100">Branched-chain amino acid biosynthesis</keyword>
<dbReference type="CDD" id="cd07942">
    <property type="entry name" value="DRE_TIM_LeuA"/>
    <property type="match status" value="1"/>
</dbReference>
<dbReference type="InterPro" id="IPR013709">
    <property type="entry name" value="2-isopropylmalate_synth_dimer"/>
</dbReference>
<dbReference type="UniPathway" id="UPA00048">
    <property type="reaction ID" value="UER00070"/>
</dbReference>
<feature type="binding site" evidence="10">
    <location>
        <position position="40"/>
    </location>
    <ligand>
        <name>Mg(2+)</name>
        <dbReference type="ChEBI" id="CHEBI:18420"/>
    </ligand>
</feature>
<gene>
    <name evidence="10" type="primary">leuA</name>
    <name evidence="12" type="ORF">CUN60_04010</name>
</gene>
<dbReference type="SUPFAM" id="SSF89000">
    <property type="entry name" value="post-HMGL domain-like"/>
    <property type="match status" value="1"/>
</dbReference>
<protein>
    <recommendedName>
        <fullName evidence="4 10">2-isopropylmalate synthase</fullName>
        <ecNumber evidence="4 10">2.3.3.13</ecNumber>
    </recommendedName>
    <alternativeName>
        <fullName evidence="10">Alpha-IPM synthase</fullName>
    </alternativeName>
    <alternativeName>
        <fullName evidence="10">Alpha-isopropylmalate synthase</fullName>
    </alternativeName>
</protein>
<feature type="region of interest" description="Regulatory domain" evidence="10">
    <location>
        <begin position="437"/>
        <end position="551"/>
    </location>
</feature>
<organism evidence="12 13">
    <name type="scientific">Aquella oligotrophica</name>
    <dbReference type="NCBI Taxonomy" id="2067065"/>
    <lineage>
        <taxon>Bacteria</taxon>
        <taxon>Pseudomonadati</taxon>
        <taxon>Pseudomonadota</taxon>
        <taxon>Betaproteobacteria</taxon>
        <taxon>Neisseriales</taxon>
        <taxon>Neisseriaceae</taxon>
        <taxon>Aquella</taxon>
    </lineage>
</organism>
<evidence type="ECO:0000256" key="9">
    <source>
        <dbReference type="ARBA" id="ARBA00023304"/>
    </source>
</evidence>
<evidence type="ECO:0000256" key="8">
    <source>
        <dbReference type="ARBA" id="ARBA00022723"/>
    </source>
</evidence>